<evidence type="ECO:0000256" key="8">
    <source>
        <dbReference type="SAM" id="MobiDB-lite"/>
    </source>
</evidence>
<dbReference type="OrthoDB" id="9807753at2"/>
<dbReference type="InterPro" id="IPR020603">
    <property type="entry name" value="MraZ_dom"/>
</dbReference>
<sequence length="161" mass="18619">MDETPDQLPRVEAPRGMYPGRMDDRGRIKLPAPFKEYLEQLPEKKLFVTSLDRRIAQIYPIQRWRDTENFLENFSEDPEAAENLAFNAADLGAEAEMDSQGRVLFSPELRRELGLEDQPVHLYAFGGHIEVLSEALYEERKRAATSKPVEDRAKLRQRGMK</sequence>
<dbReference type="SUPFAM" id="SSF89447">
    <property type="entry name" value="AbrB/MazE/MraZ-like"/>
    <property type="match status" value="1"/>
</dbReference>
<evidence type="ECO:0000256" key="3">
    <source>
        <dbReference type="ARBA" id="ARBA00022737"/>
    </source>
</evidence>
<evidence type="ECO:0000256" key="2">
    <source>
        <dbReference type="ARBA" id="ARBA00022490"/>
    </source>
</evidence>
<feature type="domain" description="SpoVT-AbrB" evidence="9">
    <location>
        <begin position="92"/>
        <end position="136"/>
    </location>
</feature>
<dbReference type="KEGG" id="sus:Acid_7320"/>
<keyword evidence="4 7" id="KW-0805">Transcription regulation</keyword>
<dbReference type="AlphaFoldDB" id="Q01Q39"/>
<dbReference type="InterPro" id="IPR037914">
    <property type="entry name" value="SpoVT-AbrB_sf"/>
</dbReference>
<gene>
    <name evidence="7" type="primary">mraZ</name>
    <name evidence="10" type="ordered locus">Acid_7320</name>
</gene>
<dbReference type="PANTHER" id="PTHR34701:SF1">
    <property type="entry name" value="TRANSCRIPTIONAL REGULATOR MRAZ"/>
    <property type="match status" value="1"/>
</dbReference>
<reference evidence="10" key="1">
    <citation type="submission" date="2006-10" db="EMBL/GenBank/DDBJ databases">
        <title>Complete sequence of Solibacter usitatus Ellin6076.</title>
        <authorList>
            <consortium name="US DOE Joint Genome Institute"/>
            <person name="Copeland A."/>
            <person name="Lucas S."/>
            <person name="Lapidus A."/>
            <person name="Barry K."/>
            <person name="Detter J.C."/>
            <person name="Glavina del Rio T."/>
            <person name="Hammon N."/>
            <person name="Israni S."/>
            <person name="Dalin E."/>
            <person name="Tice H."/>
            <person name="Pitluck S."/>
            <person name="Thompson L.S."/>
            <person name="Brettin T."/>
            <person name="Bruce D."/>
            <person name="Han C."/>
            <person name="Tapia R."/>
            <person name="Gilna P."/>
            <person name="Schmutz J."/>
            <person name="Larimer F."/>
            <person name="Land M."/>
            <person name="Hauser L."/>
            <person name="Kyrpides N."/>
            <person name="Mikhailova N."/>
            <person name="Janssen P.H."/>
            <person name="Kuske C.R."/>
            <person name="Richardson P."/>
        </authorList>
    </citation>
    <scope>NUCLEOTIDE SEQUENCE</scope>
    <source>
        <strain evidence="10">Ellin6076</strain>
    </source>
</reference>
<dbReference type="GO" id="GO:0009295">
    <property type="term" value="C:nucleoid"/>
    <property type="evidence" value="ECO:0007669"/>
    <property type="project" value="UniProtKB-SubCell"/>
</dbReference>
<dbReference type="HOGENOM" id="CLU_1642612_0_0_0"/>
<evidence type="ECO:0000313" key="10">
    <source>
        <dbReference type="EMBL" id="ABJ88231.1"/>
    </source>
</evidence>
<dbReference type="EMBL" id="CP000473">
    <property type="protein sequence ID" value="ABJ88231.1"/>
    <property type="molecule type" value="Genomic_DNA"/>
</dbReference>
<feature type="region of interest" description="Disordered" evidence="8">
    <location>
        <begin position="1"/>
        <end position="24"/>
    </location>
</feature>
<dbReference type="InterPro" id="IPR038619">
    <property type="entry name" value="MraZ_sf"/>
</dbReference>
<dbReference type="InterPro" id="IPR007159">
    <property type="entry name" value="SpoVT-AbrB_dom"/>
</dbReference>
<dbReference type="Gene3D" id="3.40.1550.20">
    <property type="entry name" value="Transcriptional regulator MraZ domain"/>
    <property type="match status" value="1"/>
</dbReference>
<evidence type="ECO:0000256" key="7">
    <source>
        <dbReference type="HAMAP-Rule" id="MF_01008"/>
    </source>
</evidence>
<proteinExistence type="inferred from homology"/>
<dbReference type="InterPro" id="IPR003444">
    <property type="entry name" value="MraZ"/>
</dbReference>
<evidence type="ECO:0000256" key="5">
    <source>
        <dbReference type="ARBA" id="ARBA00023125"/>
    </source>
</evidence>
<dbReference type="InParanoid" id="Q01Q39"/>
<dbReference type="HAMAP" id="MF_01008">
    <property type="entry name" value="MraZ"/>
    <property type="match status" value="1"/>
</dbReference>
<dbReference type="PROSITE" id="PS51740">
    <property type="entry name" value="SPOVT_ABRB"/>
    <property type="match status" value="2"/>
</dbReference>
<name>Q01Q39_SOLUE</name>
<feature type="domain" description="SpoVT-AbrB" evidence="9">
    <location>
        <begin position="17"/>
        <end position="63"/>
    </location>
</feature>
<dbReference type="FunCoup" id="Q01Q39">
    <property type="interactions" value="250"/>
</dbReference>
<comment type="similarity">
    <text evidence="7">Belongs to the MraZ family.</text>
</comment>
<dbReference type="STRING" id="234267.Acid_7320"/>
<evidence type="ECO:0000256" key="4">
    <source>
        <dbReference type="ARBA" id="ARBA00023015"/>
    </source>
</evidence>
<dbReference type="CDD" id="cd16320">
    <property type="entry name" value="MraZ_N"/>
    <property type="match status" value="1"/>
</dbReference>
<evidence type="ECO:0000259" key="9">
    <source>
        <dbReference type="PROSITE" id="PS51740"/>
    </source>
</evidence>
<accession>Q01Q39</accession>
<keyword evidence="6 7" id="KW-0804">Transcription</keyword>
<dbReference type="GO" id="GO:0005737">
    <property type="term" value="C:cytoplasm"/>
    <property type="evidence" value="ECO:0007669"/>
    <property type="project" value="UniProtKB-UniRule"/>
</dbReference>
<dbReference type="InterPro" id="IPR035642">
    <property type="entry name" value="MraZ_N"/>
</dbReference>
<dbReference type="GO" id="GO:2000143">
    <property type="term" value="P:negative regulation of DNA-templated transcription initiation"/>
    <property type="evidence" value="ECO:0007669"/>
    <property type="project" value="TreeGrafter"/>
</dbReference>
<dbReference type="PANTHER" id="PTHR34701">
    <property type="entry name" value="TRANSCRIPTIONAL REGULATOR MRAZ"/>
    <property type="match status" value="1"/>
</dbReference>
<protein>
    <recommendedName>
        <fullName evidence="1 7">Transcriptional regulator MraZ</fullName>
    </recommendedName>
</protein>
<comment type="subunit">
    <text evidence="7">Forms oligomers.</text>
</comment>
<dbReference type="eggNOG" id="COG2001">
    <property type="taxonomic scope" value="Bacteria"/>
</dbReference>
<keyword evidence="2 7" id="KW-0963">Cytoplasm</keyword>
<keyword evidence="5 7" id="KW-0238">DNA-binding</keyword>
<organism evidence="10">
    <name type="scientific">Solibacter usitatus (strain Ellin6076)</name>
    <dbReference type="NCBI Taxonomy" id="234267"/>
    <lineage>
        <taxon>Bacteria</taxon>
        <taxon>Pseudomonadati</taxon>
        <taxon>Acidobacteriota</taxon>
        <taxon>Terriglobia</taxon>
        <taxon>Bryobacterales</taxon>
        <taxon>Solibacteraceae</taxon>
        <taxon>Candidatus Solibacter</taxon>
    </lineage>
</organism>
<comment type="subcellular location">
    <subcellularLocation>
        <location evidence="7">Cytoplasm</location>
        <location evidence="7">Nucleoid</location>
    </subcellularLocation>
</comment>
<dbReference type="GO" id="GO:0000976">
    <property type="term" value="F:transcription cis-regulatory region binding"/>
    <property type="evidence" value="ECO:0007669"/>
    <property type="project" value="TreeGrafter"/>
</dbReference>
<dbReference type="GO" id="GO:0003700">
    <property type="term" value="F:DNA-binding transcription factor activity"/>
    <property type="evidence" value="ECO:0007669"/>
    <property type="project" value="UniProtKB-UniRule"/>
</dbReference>
<dbReference type="Pfam" id="PF02381">
    <property type="entry name" value="MraZ"/>
    <property type="match status" value="1"/>
</dbReference>
<evidence type="ECO:0000256" key="1">
    <source>
        <dbReference type="ARBA" id="ARBA00013860"/>
    </source>
</evidence>
<keyword evidence="3" id="KW-0677">Repeat</keyword>
<evidence type="ECO:0000256" key="6">
    <source>
        <dbReference type="ARBA" id="ARBA00023163"/>
    </source>
</evidence>